<dbReference type="RefSeq" id="WP_133583357.1">
    <property type="nucleotide sequence ID" value="NZ_SNYV01000011.1"/>
</dbReference>
<evidence type="ECO:0000313" key="3">
    <source>
        <dbReference type="Proteomes" id="UP000295292"/>
    </source>
</evidence>
<proteinExistence type="predicted"/>
<dbReference type="OrthoDB" id="665785at2"/>
<evidence type="ECO:0000256" key="1">
    <source>
        <dbReference type="SAM" id="MobiDB-lite"/>
    </source>
</evidence>
<protein>
    <submittedName>
        <fullName evidence="2">Uncharacterized protein</fullName>
    </submittedName>
</protein>
<comment type="caution">
    <text evidence="2">The sequence shown here is derived from an EMBL/GenBank/DDBJ whole genome shotgun (WGS) entry which is preliminary data.</text>
</comment>
<feature type="compositionally biased region" description="Basic and acidic residues" evidence="1">
    <location>
        <begin position="70"/>
        <end position="81"/>
    </location>
</feature>
<keyword evidence="3" id="KW-1185">Reference proteome</keyword>
<dbReference type="EMBL" id="SNYV01000011">
    <property type="protein sequence ID" value="TDQ79578.1"/>
    <property type="molecule type" value="Genomic_DNA"/>
</dbReference>
<evidence type="ECO:0000313" key="2">
    <source>
        <dbReference type="EMBL" id="TDQ79578.1"/>
    </source>
</evidence>
<reference evidence="2 3" key="1">
    <citation type="submission" date="2019-03" db="EMBL/GenBank/DDBJ databases">
        <title>Genomic Encyclopedia of Archaeal and Bacterial Type Strains, Phase II (KMG-II): from individual species to whole genera.</title>
        <authorList>
            <person name="Goeker M."/>
        </authorList>
    </citation>
    <scope>NUCLEOTIDE SEQUENCE [LARGE SCALE GENOMIC DNA]</scope>
    <source>
        <strain evidence="2 3">DSM 28353</strain>
    </source>
</reference>
<dbReference type="AlphaFoldDB" id="A0A4R6WLC1"/>
<dbReference type="Proteomes" id="UP000295292">
    <property type="component" value="Unassembled WGS sequence"/>
</dbReference>
<feature type="region of interest" description="Disordered" evidence="1">
    <location>
        <begin position="70"/>
        <end position="98"/>
    </location>
</feature>
<accession>A0A4R6WLC1</accession>
<gene>
    <name evidence="2" type="ORF">CLV99_1023</name>
</gene>
<sequence>MWEKILAQLVAKHPGVSKAVLGLIAKKLAEKVTEENQIEGAINDFEANSTLSIKDYADFVQQQGDARVGEAKKKWDIENMKADPNNPDPEKKDENPTEMPDWAKALQNSVTTLGQQFAQKKNESTLAALIAKAKEKGIPEAYARKTIVGEEFDLDSTLSTLEAEWTEIKQANLNATVAGEKVVSGVKTTGKEVSNAIANFAKSNVEAAGAANN</sequence>
<name>A0A4R6WLC1_9SPHI</name>
<organism evidence="2 3">
    <name type="scientific">Sphingobacterium yanglingense</name>
    <dbReference type="NCBI Taxonomy" id="1437280"/>
    <lineage>
        <taxon>Bacteria</taxon>
        <taxon>Pseudomonadati</taxon>
        <taxon>Bacteroidota</taxon>
        <taxon>Sphingobacteriia</taxon>
        <taxon>Sphingobacteriales</taxon>
        <taxon>Sphingobacteriaceae</taxon>
        <taxon>Sphingobacterium</taxon>
    </lineage>
</organism>